<keyword evidence="2" id="KW-0812">Transmembrane</keyword>
<dbReference type="RefSeq" id="WP_073605287.1">
    <property type="nucleotide sequence ID" value="NZ_FQXZ01000040.1"/>
</dbReference>
<dbReference type="Pfam" id="PF13103">
    <property type="entry name" value="TonB_2"/>
    <property type="match status" value="1"/>
</dbReference>
<dbReference type="NCBIfam" id="TIGR01352">
    <property type="entry name" value="tonB_Cterm"/>
    <property type="match status" value="1"/>
</dbReference>
<keyword evidence="4" id="KW-0472">Membrane</keyword>
<evidence type="ECO:0000256" key="2">
    <source>
        <dbReference type="ARBA" id="ARBA00022692"/>
    </source>
</evidence>
<gene>
    <name evidence="5" type="ORF">VA7868_03664</name>
</gene>
<evidence type="ECO:0000256" key="4">
    <source>
        <dbReference type="ARBA" id="ARBA00023136"/>
    </source>
</evidence>
<keyword evidence="6" id="KW-1185">Reference proteome</keyword>
<evidence type="ECO:0000313" key="6">
    <source>
        <dbReference type="Proteomes" id="UP000184608"/>
    </source>
</evidence>
<name>A0A1M6AYC3_9VIBR</name>
<dbReference type="GO" id="GO:0016020">
    <property type="term" value="C:membrane"/>
    <property type="evidence" value="ECO:0007669"/>
    <property type="project" value="UniProtKB-SubCell"/>
</dbReference>
<proteinExistence type="predicted"/>
<evidence type="ECO:0000313" key="5">
    <source>
        <dbReference type="EMBL" id="SHI41462.1"/>
    </source>
</evidence>
<dbReference type="InterPro" id="IPR006260">
    <property type="entry name" value="TonB/TolA_C"/>
</dbReference>
<sequence>MKYVLIVLMSLFFLSGCMVPVKPRQPGGELASSVPMPTVSAPADTCHTLYTCALKIRARIADHVTQGPYDKKLLAKVNFQLNDKAEVIAVRLVQSSGEKQFDQAAIRAVRQSFPMADLLRLDKQTYQHFTNLNVMIKPE</sequence>
<dbReference type="Gene3D" id="3.30.1150.10">
    <property type="match status" value="1"/>
</dbReference>
<evidence type="ECO:0008006" key="7">
    <source>
        <dbReference type="Google" id="ProtNLM"/>
    </source>
</evidence>
<dbReference type="OrthoDB" id="9779830at2"/>
<organism evidence="5 6">
    <name type="scientific">Vibrio aerogenes CECT 7868</name>
    <dbReference type="NCBI Taxonomy" id="1216006"/>
    <lineage>
        <taxon>Bacteria</taxon>
        <taxon>Pseudomonadati</taxon>
        <taxon>Pseudomonadota</taxon>
        <taxon>Gammaproteobacteria</taxon>
        <taxon>Vibrionales</taxon>
        <taxon>Vibrionaceae</taxon>
        <taxon>Vibrio</taxon>
    </lineage>
</organism>
<reference evidence="5 6" key="1">
    <citation type="submission" date="2016-11" db="EMBL/GenBank/DDBJ databases">
        <authorList>
            <person name="Jaros S."/>
            <person name="Januszkiewicz K."/>
            <person name="Wedrychowicz H."/>
        </authorList>
    </citation>
    <scope>NUCLEOTIDE SEQUENCE [LARGE SCALE GENOMIC DNA]</scope>
    <source>
        <strain evidence="5 6">CECT 7868</strain>
    </source>
</reference>
<comment type="subcellular location">
    <subcellularLocation>
        <location evidence="1">Membrane</location>
        <topology evidence="1">Single-pass membrane protein</topology>
    </subcellularLocation>
</comment>
<protein>
    <recommendedName>
        <fullName evidence="7">Gram-negative bacterial tonB protein</fullName>
    </recommendedName>
</protein>
<evidence type="ECO:0000256" key="3">
    <source>
        <dbReference type="ARBA" id="ARBA00022989"/>
    </source>
</evidence>
<accession>A0A1M6AYC3</accession>
<dbReference type="SUPFAM" id="SSF74653">
    <property type="entry name" value="TolA/TonB C-terminal domain"/>
    <property type="match status" value="1"/>
</dbReference>
<evidence type="ECO:0000256" key="1">
    <source>
        <dbReference type="ARBA" id="ARBA00004167"/>
    </source>
</evidence>
<dbReference type="AlphaFoldDB" id="A0A1M6AYC3"/>
<dbReference type="EMBL" id="FQXZ01000040">
    <property type="protein sequence ID" value="SHI41462.1"/>
    <property type="molecule type" value="Genomic_DNA"/>
</dbReference>
<keyword evidence="3" id="KW-1133">Transmembrane helix</keyword>
<dbReference type="PROSITE" id="PS51257">
    <property type="entry name" value="PROKAR_LIPOPROTEIN"/>
    <property type="match status" value="1"/>
</dbReference>
<dbReference type="Proteomes" id="UP000184608">
    <property type="component" value="Unassembled WGS sequence"/>
</dbReference>